<sequence>MSFRPCLHLRMQNRVRRMTTNSSKDHIFELPDGRKLGYAEYGSAAGKPLLYFHGYPSCRLEASVADEMAKRHNIRLISIDRPGFGLSTPQLNRRLMDWPEDVLNIAEGLNIPRFAVMGCSGGGPFALACAHALPKSMLTGVGLFASGPPWAAGAHHMSLYRRVFVSLAKVVPSVVSSGLGLFIRLLVWVVNTRPVVSRTNRWLEEASKKSQNELSGSTDGANDLRPETRTPEERRQNLLQMLVYEPFVQGPEAAVHEALILSSKDWGFKFENVQYDAVKIWHGAKDKNAPAVAIRYLTERLPHCKYTEFEEDTHYTMWKHFEGALTDLMSEESEQKSDDLGTRVHYRSK</sequence>
<evidence type="ECO:0000313" key="4">
    <source>
        <dbReference type="Proteomes" id="UP000754883"/>
    </source>
</evidence>
<dbReference type="PANTHER" id="PTHR45763:SF46">
    <property type="entry name" value="AB HYDROLASE-1 DOMAIN-CONTAINING PROTEIN"/>
    <property type="match status" value="1"/>
</dbReference>
<feature type="region of interest" description="Disordered" evidence="1">
    <location>
        <begin position="207"/>
        <end position="230"/>
    </location>
</feature>
<evidence type="ECO:0000259" key="2">
    <source>
        <dbReference type="Pfam" id="PF00561"/>
    </source>
</evidence>
<accession>A0A9N9UJQ7</accession>
<keyword evidence="4" id="KW-1185">Reference proteome</keyword>
<dbReference type="EMBL" id="CABFNO020001476">
    <property type="protein sequence ID" value="CAG9990831.1"/>
    <property type="molecule type" value="Genomic_DNA"/>
</dbReference>
<proteinExistence type="predicted"/>
<dbReference type="AlphaFoldDB" id="A0A9N9UJQ7"/>
<evidence type="ECO:0000256" key="1">
    <source>
        <dbReference type="SAM" id="MobiDB-lite"/>
    </source>
</evidence>
<evidence type="ECO:0000313" key="3">
    <source>
        <dbReference type="EMBL" id="CAG9990831.1"/>
    </source>
</evidence>
<gene>
    <name evidence="3" type="ORF">CBYS24578_00007073</name>
</gene>
<dbReference type="SUPFAM" id="SSF53474">
    <property type="entry name" value="alpha/beta-Hydrolases"/>
    <property type="match status" value="1"/>
</dbReference>
<dbReference type="InterPro" id="IPR029058">
    <property type="entry name" value="AB_hydrolase_fold"/>
</dbReference>
<comment type="caution">
    <text evidence="3">The sequence shown here is derived from an EMBL/GenBank/DDBJ whole genome shotgun (WGS) entry which is preliminary data.</text>
</comment>
<dbReference type="PANTHER" id="PTHR45763">
    <property type="entry name" value="HYDROLASE, ALPHA/BETA FOLD FAMILY PROTEIN, EXPRESSED-RELATED"/>
    <property type="match status" value="1"/>
</dbReference>
<dbReference type="Gene3D" id="3.40.50.1820">
    <property type="entry name" value="alpha/beta hydrolase"/>
    <property type="match status" value="1"/>
</dbReference>
<reference evidence="4" key="1">
    <citation type="submission" date="2019-06" db="EMBL/GenBank/DDBJ databases">
        <authorList>
            <person name="Broberg M."/>
        </authorList>
    </citation>
    <scope>NUCLEOTIDE SEQUENCE [LARGE SCALE GENOMIC DNA]</scope>
</reference>
<protein>
    <recommendedName>
        <fullName evidence="2">AB hydrolase-1 domain-containing protein</fullName>
    </recommendedName>
</protein>
<reference evidence="3 4" key="2">
    <citation type="submission" date="2021-10" db="EMBL/GenBank/DDBJ databases">
        <authorList>
            <person name="Piombo E."/>
        </authorList>
    </citation>
    <scope>NUCLEOTIDE SEQUENCE [LARGE SCALE GENOMIC DNA]</scope>
</reference>
<dbReference type="InterPro" id="IPR000073">
    <property type="entry name" value="AB_hydrolase_1"/>
</dbReference>
<organism evidence="3 4">
    <name type="scientific">Clonostachys byssicola</name>
    <dbReference type="NCBI Taxonomy" id="160290"/>
    <lineage>
        <taxon>Eukaryota</taxon>
        <taxon>Fungi</taxon>
        <taxon>Dikarya</taxon>
        <taxon>Ascomycota</taxon>
        <taxon>Pezizomycotina</taxon>
        <taxon>Sordariomycetes</taxon>
        <taxon>Hypocreomycetidae</taxon>
        <taxon>Hypocreales</taxon>
        <taxon>Bionectriaceae</taxon>
        <taxon>Clonostachys</taxon>
    </lineage>
</organism>
<feature type="domain" description="AB hydrolase-1" evidence="2">
    <location>
        <begin position="47"/>
        <end position="142"/>
    </location>
</feature>
<dbReference type="Proteomes" id="UP000754883">
    <property type="component" value="Unassembled WGS sequence"/>
</dbReference>
<name>A0A9N9UJQ7_9HYPO</name>
<dbReference type="Pfam" id="PF00561">
    <property type="entry name" value="Abhydrolase_1"/>
    <property type="match status" value="1"/>
</dbReference>
<dbReference type="OrthoDB" id="294702at2759"/>